<gene>
    <name evidence="2" type="primary">AVEN_243876_1</name>
    <name evidence="2" type="ORF">TNIN_81781</name>
</gene>
<name>A0A8X6ICL7_9ARAC</name>
<accession>A0A8X6ICL7</accession>
<evidence type="ECO:0000256" key="1">
    <source>
        <dbReference type="SAM" id="MobiDB-lite"/>
    </source>
</evidence>
<evidence type="ECO:0000313" key="3">
    <source>
        <dbReference type="Proteomes" id="UP000886998"/>
    </source>
</evidence>
<feature type="region of interest" description="Disordered" evidence="1">
    <location>
        <begin position="111"/>
        <end position="137"/>
    </location>
</feature>
<feature type="compositionally biased region" description="Polar residues" evidence="1">
    <location>
        <begin position="111"/>
        <end position="127"/>
    </location>
</feature>
<organism evidence="2 3">
    <name type="scientific">Trichonephila inaurata madagascariensis</name>
    <dbReference type="NCBI Taxonomy" id="2747483"/>
    <lineage>
        <taxon>Eukaryota</taxon>
        <taxon>Metazoa</taxon>
        <taxon>Ecdysozoa</taxon>
        <taxon>Arthropoda</taxon>
        <taxon>Chelicerata</taxon>
        <taxon>Arachnida</taxon>
        <taxon>Araneae</taxon>
        <taxon>Araneomorphae</taxon>
        <taxon>Entelegynae</taxon>
        <taxon>Araneoidea</taxon>
        <taxon>Nephilidae</taxon>
        <taxon>Trichonephila</taxon>
        <taxon>Trichonephila inaurata</taxon>
    </lineage>
</organism>
<proteinExistence type="predicted"/>
<evidence type="ECO:0000313" key="2">
    <source>
        <dbReference type="EMBL" id="GFS37523.1"/>
    </source>
</evidence>
<keyword evidence="3" id="KW-1185">Reference proteome</keyword>
<dbReference type="EMBL" id="BMAV01024982">
    <property type="protein sequence ID" value="GFS37523.1"/>
    <property type="molecule type" value="Genomic_DNA"/>
</dbReference>
<dbReference type="AlphaFoldDB" id="A0A8X6ICL7"/>
<protein>
    <submittedName>
        <fullName evidence="2">Uncharacterized protein</fullName>
    </submittedName>
</protein>
<sequence length="162" mass="18400">MLYDINAYYGRLCDEECIYKKLFASSLDPIRPVTKAVKATALLFPLLGIPHLLFCINPKDNGTLEEAYMIVNAFVKSSQVQMALKKAYMRSVAQRNPDSNYRCRRGLSQTSGTYISSHSEGSTFQSESNRRKRPPSRTVIRLQEVSKHQENKGKVETSTLIF</sequence>
<dbReference type="Gene3D" id="1.20.1070.10">
    <property type="entry name" value="Rhodopsin 7-helix transmembrane proteins"/>
    <property type="match status" value="1"/>
</dbReference>
<reference evidence="2" key="1">
    <citation type="submission" date="2020-08" db="EMBL/GenBank/DDBJ databases">
        <title>Multicomponent nature underlies the extraordinary mechanical properties of spider dragline silk.</title>
        <authorList>
            <person name="Kono N."/>
            <person name="Nakamura H."/>
            <person name="Mori M."/>
            <person name="Yoshida Y."/>
            <person name="Ohtoshi R."/>
            <person name="Malay A.D."/>
            <person name="Moran D.A.P."/>
            <person name="Tomita M."/>
            <person name="Numata K."/>
            <person name="Arakawa K."/>
        </authorList>
    </citation>
    <scope>NUCLEOTIDE SEQUENCE</scope>
</reference>
<dbReference type="OrthoDB" id="6424535at2759"/>
<comment type="caution">
    <text evidence="2">The sequence shown here is derived from an EMBL/GenBank/DDBJ whole genome shotgun (WGS) entry which is preliminary data.</text>
</comment>
<dbReference type="Proteomes" id="UP000886998">
    <property type="component" value="Unassembled WGS sequence"/>
</dbReference>